<sequence length="186" mass="21489">MGEVGQFCWGQVGSSAVDYAAARDGGVGTLLERENNRGSNQARRLHYKRSSYWDDLPQELLEIISKSLNIVEYRNLGRVCRSWRLFYSEFKQSFLTSHSPLVVHASAQVNKYCYFFDIATGMEYKRKLPRYIWDFKFCLGVSSGYLNLVLPPDRRCFKGLFMGYKSFYRTSNPIPLHAPASLYYGL</sequence>
<dbReference type="Proteomes" id="UP001163603">
    <property type="component" value="Chromosome 11"/>
</dbReference>
<reference evidence="2" key="1">
    <citation type="journal article" date="2023" name="G3 (Bethesda)">
        <title>Genome assembly and association tests identify interacting loci associated with vigor, precocity, and sex in interspecific pistachio rootstocks.</title>
        <authorList>
            <person name="Palmer W."/>
            <person name="Jacygrad E."/>
            <person name="Sagayaradj S."/>
            <person name="Cavanaugh K."/>
            <person name="Han R."/>
            <person name="Bertier L."/>
            <person name="Beede B."/>
            <person name="Kafkas S."/>
            <person name="Golino D."/>
            <person name="Preece J."/>
            <person name="Michelmore R."/>
        </authorList>
    </citation>
    <scope>NUCLEOTIDE SEQUENCE [LARGE SCALE GENOMIC DNA]</scope>
</reference>
<dbReference type="EMBL" id="CM047746">
    <property type="protein sequence ID" value="KAJ0021205.1"/>
    <property type="molecule type" value="Genomic_DNA"/>
</dbReference>
<protein>
    <submittedName>
        <fullName evidence="1">Uncharacterized protein</fullName>
    </submittedName>
</protein>
<keyword evidence="2" id="KW-1185">Reference proteome</keyword>
<name>A0ACC0XPJ2_9ROSI</name>
<evidence type="ECO:0000313" key="2">
    <source>
        <dbReference type="Proteomes" id="UP001163603"/>
    </source>
</evidence>
<organism evidence="1 2">
    <name type="scientific">Pistacia integerrima</name>
    <dbReference type="NCBI Taxonomy" id="434235"/>
    <lineage>
        <taxon>Eukaryota</taxon>
        <taxon>Viridiplantae</taxon>
        <taxon>Streptophyta</taxon>
        <taxon>Embryophyta</taxon>
        <taxon>Tracheophyta</taxon>
        <taxon>Spermatophyta</taxon>
        <taxon>Magnoliopsida</taxon>
        <taxon>eudicotyledons</taxon>
        <taxon>Gunneridae</taxon>
        <taxon>Pentapetalae</taxon>
        <taxon>rosids</taxon>
        <taxon>malvids</taxon>
        <taxon>Sapindales</taxon>
        <taxon>Anacardiaceae</taxon>
        <taxon>Pistacia</taxon>
    </lineage>
</organism>
<accession>A0ACC0XPJ2</accession>
<proteinExistence type="predicted"/>
<gene>
    <name evidence="1" type="ORF">Pint_30919</name>
</gene>
<evidence type="ECO:0000313" key="1">
    <source>
        <dbReference type="EMBL" id="KAJ0021205.1"/>
    </source>
</evidence>
<comment type="caution">
    <text evidence="1">The sequence shown here is derived from an EMBL/GenBank/DDBJ whole genome shotgun (WGS) entry which is preliminary data.</text>
</comment>